<feature type="transmembrane region" description="Helical" evidence="1">
    <location>
        <begin position="142"/>
        <end position="163"/>
    </location>
</feature>
<protein>
    <submittedName>
        <fullName evidence="2">PepSY-associated TM helix domain-containing protein</fullName>
    </submittedName>
</protein>
<keyword evidence="1" id="KW-1133">Transmembrane helix</keyword>
<dbReference type="InterPro" id="IPR005625">
    <property type="entry name" value="PepSY-ass_TM"/>
</dbReference>
<dbReference type="PANTHER" id="PTHR34219:SF3">
    <property type="entry name" value="BLL7967 PROTEIN"/>
    <property type="match status" value="1"/>
</dbReference>
<feature type="transmembrane region" description="Helical" evidence="1">
    <location>
        <begin position="193"/>
        <end position="213"/>
    </location>
</feature>
<proteinExistence type="predicted"/>
<accession>A0ABZ2UBW2</accession>
<keyword evidence="1" id="KW-0472">Membrane</keyword>
<keyword evidence="3" id="KW-1185">Reference proteome</keyword>
<evidence type="ECO:0000313" key="2">
    <source>
        <dbReference type="EMBL" id="WYZ18948.1"/>
    </source>
</evidence>
<dbReference type="EMBL" id="CP150845">
    <property type="protein sequence ID" value="WYZ18948.1"/>
    <property type="molecule type" value="Genomic_DNA"/>
</dbReference>
<sequence length="375" mass="43244">MNKTFKKNIGLLHLWLGLASGLIVFIAALTGSILVFEDEIDEFVNPEFYKVSEIGTKKMMVDFYIKNIQQKYSIKKLDRVQTFDDPERTVIITGTDMDKKDQIFSVDPYTGEVLGKMPEKSRFFSVVLDLHRHLMLGDVGKFIIGCSCLIFAFMLISGIILWWPKKMKNLKQRLTVKWGASFKRVNWDFHSTFGFYAFLFLLIISLTGLTWSFKWFESTIYLLADGTTKKPSAKVENPTKIDPNLDKTYFYQTLFSKTDSIYKYKGDTQIRIPSDTINSIMVIKLNLEKSIPNISSIVYFDKYTGEILKTRPYEKLSNGDKVRRLIFPIHTGSIYGYPTKALAFLVCIFAATLPVTGFLIWLGRKKNKKTTIIHY</sequence>
<reference evidence="2 3" key="1">
    <citation type="submission" date="2024-03" db="EMBL/GenBank/DDBJ databases">
        <title>Flavobacterium soyae.</title>
        <authorList>
            <person name="Zheng W."/>
        </authorList>
    </citation>
    <scope>NUCLEOTIDE SEQUENCE [LARGE SCALE GENOMIC DNA]</scope>
    <source>
        <strain evidence="2 3">55</strain>
    </source>
</reference>
<evidence type="ECO:0000256" key="1">
    <source>
        <dbReference type="SAM" id="Phobius"/>
    </source>
</evidence>
<dbReference type="Pfam" id="PF03929">
    <property type="entry name" value="PepSY_TM"/>
    <property type="match status" value="1"/>
</dbReference>
<dbReference type="PANTHER" id="PTHR34219">
    <property type="entry name" value="IRON-REGULATED INNER MEMBRANE PROTEIN-RELATED"/>
    <property type="match status" value="1"/>
</dbReference>
<name>A0ABZ2UBW2_9FLAO</name>
<dbReference type="RefSeq" id="WP_406843729.1">
    <property type="nucleotide sequence ID" value="NZ_CP150845.1"/>
</dbReference>
<keyword evidence="1" id="KW-0812">Transmembrane</keyword>
<feature type="transmembrane region" description="Helical" evidence="1">
    <location>
        <begin position="12"/>
        <end position="36"/>
    </location>
</feature>
<dbReference type="Proteomes" id="UP001623852">
    <property type="component" value="Chromosome"/>
</dbReference>
<evidence type="ECO:0000313" key="3">
    <source>
        <dbReference type="Proteomes" id="UP001623852"/>
    </source>
</evidence>
<gene>
    <name evidence="2" type="ORF">AABD74_17495</name>
</gene>
<feature type="transmembrane region" description="Helical" evidence="1">
    <location>
        <begin position="341"/>
        <end position="362"/>
    </location>
</feature>
<organism evidence="2 3">
    <name type="scientific">Flavobacterium soyae</name>
    <dbReference type="NCBI Taxonomy" id="2903098"/>
    <lineage>
        <taxon>Bacteria</taxon>
        <taxon>Pseudomonadati</taxon>
        <taxon>Bacteroidota</taxon>
        <taxon>Flavobacteriia</taxon>
        <taxon>Flavobacteriales</taxon>
        <taxon>Flavobacteriaceae</taxon>
        <taxon>Flavobacterium</taxon>
    </lineage>
</organism>